<gene>
    <name evidence="1" type="ORF">DUE52_18130</name>
</gene>
<sequence length="77" mass="8937">MNNSQKRNVLIQLLQGNTGPARALRFLTLDLDQFTIDELDQLRIYQEARQDDLVSIPELETVFSRPLRLIQTTNPKL</sequence>
<proteinExistence type="predicted"/>
<dbReference type="RefSeq" id="WP_114407445.1">
    <property type="nucleotide sequence ID" value="NZ_QOWE01000014.1"/>
</dbReference>
<organism evidence="1 2">
    <name type="scientific">Larkinella punicea</name>
    <dbReference type="NCBI Taxonomy" id="2315727"/>
    <lineage>
        <taxon>Bacteria</taxon>
        <taxon>Pseudomonadati</taxon>
        <taxon>Bacteroidota</taxon>
        <taxon>Cytophagia</taxon>
        <taxon>Cytophagales</taxon>
        <taxon>Spirosomataceae</taxon>
        <taxon>Larkinella</taxon>
    </lineage>
</organism>
<dbReference type="Proteomes" id="UP000253383">
    <property type="component" value="Unassembled WGS sequence"/>
</dbReference>
<protein>
    <submittedName>
        <fullName evidence="1">Uncharacterized protein</fullName>
    </submittedName>
</protein>
<name>A0A368JNT4_9BACT</name>
<evidence type="ECO:0000313" key="2">
    <source>
        <dbReference type="Proteomes" id="UP000253383"/>
    </source>
</evidence>
<dbReference type="EMBL" id="QOWE01000014">
    <property type="protein sequence ID" value="RCR68314.1"/>
    <property type="molecule type" value="Genomic_DNA"/>
</dbReference>
<comment type="caution">
    <text evidence="1">The sequence shown here is derived from an EMBL/GenBank/DDBJ whole genome shotgun (WGS) entry which is preliminary data.</text>
</comment>
<evidence type="ECO:0000313" key="1">
    <source>
        <dbReference type="EMBL" id="RCR68314.1"/>
    </source>
</evidence>
<accession>A0A368JNT4</accession>
<keyword evidence="2" id="KW-1185">Reference proteome</keyword>
<dbReference type="AlphaFoldDB" id="A0A368JNT4"/>
<reference evidence="1 2" key="1">
    <citation type="submission" date="2018-07" db="EMBL/GenBank/DDBJ databases">
        <title>Genome analysis of Larkinella rosea.</title>
        <authorList>
            <person name="Zhou Z."/>
            <person name="Wang G."/>
        </authorList>
    </citation>
    <scope>NUCLEOTIDE SEQUENCE [LARGE SCALE GENOMIC DNA]</scope>
    <source>
        <strain evidence="2">zzj9</strain>
    </source>
</reference>